<dbReference type="STRING" id="214095.RU97_GL000482"/>
<evidence type="ECO:0000313" key="2">
    <source>
        <dbReference type="Proteomes" id="UP000181884"/>
    </source>
</evidence>
<protein>
    <submittedName>
        <fullName evidence="1">Uncharacterized protein</fullName>
    </submittedName>
</protein>
<reference evidence="1 2" key="1">
    <citation type="submission" date="2014-12" db="EMBL/GenBank/DDBJ databases">
        <title>Draft genome sequences of 29 type strains of Enterococci.</title>
        <authorList>
            <person name="Zhong Z."/>
            <person name="Sun Z."/>
            <person name="Liu W."/>
            <person name="Zhang W."/>
            <person name="Zhang H."/>
        </authorList>
    </citation>
    <scope>NUCLEOTIDE SEQUENCE [LARGE SCALE GENOMIC DNA]</scope>
    <source>
        <strain evidence="1 2">DSM 17029</strain>
    </source>
</reference>
<proteinExistence type="predicted"/>
<gene>
    <name evidence="1" type="ORF">RU97_GL000482</name>
</gene>
<keyword evidence="2" id="KW-1185">Reference proteome</keyword>
<evidence type="ECO:0000313" key="1">
    <source>
        <dbReference type="EMBL" id="OJG20249.1"/>
    </source>
</evidence>
<comment type="caution">
    <text evidence="1">The sequence shown here is derived from an EMBL/GenBank/DDBJ whole genome shotgun (WGS) entry which is preliminary data.</text>
</comment>
<sequence length="251" mass="27838">MTIMVNINTELTKDRLAFTLPNEQGEVWITDTFPALTQAVTLVYAGGKLTAITTEATAGERFITIQPSWELEPQYLAKALLEHAQANGLLKTAEDTTLPEGPAKAVAAFLKELLPLLDKLGYLMEPAKKKPAKAQHRWAKAVSTIAFHVNRPDSQATVYWQKRNEMLIKAGAKMAAEVPLNKDGSVGFSARFAQKLRDEHATKFTDFVTTEDIILKSVNEVGLFLYFGGTNSWLELLDDQGKSIDEWTVVK</sequence>
<accession>A0A1L8RKF3</accession>
<name>A0A1L8RKF3_9ENTE</name>
<organism evidence="1 2">
    <name type="scientific">Enterococcus canis</name>
    <dbReference type="NCBI Taxonomy" id="214095"/>
    <lineage>
        <taxon>Bacteria</taxon>
        <taxon>Bacillati</taxon>
        <taxon>Bacillota</taxon>
        <taxon>Bacilli</taxon>
        <taxon>Lactobacillales</taxon>
        <taxon>Enterococcaceae</taxon>
        <taxon>Enterococcus</taxon>
    </lineage>
</organism>
<dbReference type="EMBL" id="JXKH01000001">
    <property type="protein sequence ID" value="OJG20249.1"/>
    <property type="molecule type" value="Genomic_DNA"/>
</dbReference>
<dbReference type="Proteomes" id="UP000181884">
    <property type="component" value="Unassembled WGS sequence"/>
</dbReference>
<dbReference type="AlphaFoldDB" id="A0A1L8RKF3"/>